<dbReference type="AlphaFoldDB" id="A0A6A0BEH5"/>
<sequence length="52" mass="5922">MFFKSMMTEQHLSINEVMDSDWRSLLMVLGAGDEVAKSENKVIDLADFINTL</sequence>
<reference evidence="1 2" key="1">
    <citation type="submission" date="2020-02" db="EMBL/GenBank/DDBJ databases">
        <title>Draft genome sequence of Lactococcus sp. Hs30E4-3.</title>
        <authorList>
            <person name="Noda S."/>
            <person name="Yuki M."/>
            <person name="Ohkuma M."/>
        </authorList>
    </citation>
    <scope>NUCLEOTIDE SEQUENCE [LARGE SCALE GENOMIC DNA]</scope>
    <source>
        <strain evidence="1 2">Hs30E4-3</strain>
    </source>
</reference>
<comment type="caution">
    <text evidence="1">The sequence shown here is derived from an EMBL/GenBank/DDBJ whole genome shotgun (WGS) entry which is preliminary data.</text>
</comment>
<keyword evidence="2" id="KW-1185">Reference proteome</keyword>
<dbReference type="EMBL" id="BLLI01000037">
    <property type="protein sequence ID" value="GFH42741.1"/>
    <property type="molecule type" value="Genomic_DNA"/>
</dbReference>
<name>A0A6A0BEH5_9LACT</name>
<accession>A0A6A0BEH5</accession>
<evidence type="ECO:0000313" key="2">
    <source>
        <dbReference type="Proteomes" id="UP000480303"/>
    </source>
</evidence>
<proteinExistence type="predicted"/>
<gene>
    <name evidence="1" type="ORF">Hs30E_12920</name>
</gene>
<organism evidence="1 2">
    <name type="scientific">Pseudolactococcus hodotermopsidis</name>
    <dbReference type="NCBI Taxonomy" id="2709157"/>
    <lineage>
        <taxon>Bacteria</taxon>
        <taxon>Bacillati</taxon>
        <taxon>Bacillota</taxon>
        <taxon>Bacilli</taxon>
        <taxon>Lactobacillales</taxon>
        <taxon>Streptococcaceae</taxon>
        <taxon>Pseudolactococcus</taxon>
    </lineage>
</organism>
<dbReference type="Proteomes" id="UP000480303">
    <property type="component" value="Unassembled WGS sequence"/>
</dbReference>
<protein>
    <submittedName>
        <fullName evidence="1">Uncharacterized protein</fullName>
    </submittedName>
</protein>
<evidence type="ECO:0000313" key="1">
    <source>
        <dbReference type="EMBL" id="GFH42741.1"/>
    </source>
</evidence>